<organism evidence="2 3">
    <name type="scientific">Claviceps africana</name>
    <dbReference type="NCBI Taxonomy" id="83212"/>
    <lineage>
        <taxon>Eukaryota</taxon>
        <taxon>Fungi</taxon>
        <taxon>Dikarya</taxon>
        <taxon>Ascomycota</taxon>
        <taxon>Pezizomycotina</taxon>
        <taxon>Sordariomycetes</taxon>
        <taxon>Hypocreomycetidae</taxon>
        <taxon>Hypocreales</taxon>
        <taxon>Clavicipitaceae</taxon>
        <taxon>Claviceps</taxon>
    </lineage>
</organism>
<proteinExistence type="predicted"/>
<reference evidence="2" key="1">
    <citation type="journal article" date="2020" name="bioRxiv">
        <title>Whole genome comparisons of ergot fungi reveals the divergence and evolution of species within the genus Claviceps are the result of varying mechanisms driving genome evolution and host range expansion.</title>
        <authorList>
            <person name="Wyka S.A."/>
            <person name="Mondo S.J."/>
            <person name="Liu M."/>
            <person name="Dettman J."/>
            <person name="Nalam V."/>
            <person name="Broders K.D."/>
        </authorList>
    </citation>
    <scope>NUCLEOTIDE SEQUENCE</scope>
    <source>
        <strain evidence="2">CCC 489</strain>
    </source>
</reference>
<sequence length="133" mass="14222">MDAHRDKLQPRRWTMVNGPSLPGLTLSPDARGLPDAVPCESGVVSWVKMLTVGTRLGGELRVAFSKVKSAPGDCFRFRQPGRAGPDSQDVVVVVVVVIIVIVLVVAPAYCHCHLPLPTVHRVAGGKVGRSHEA</sequence>
<feature type="transmembrane region" description="Helical" evidence="1">
    <location>
        <begin position="90"/>
        <end position="109"/>
    </location>
</feature>
<protein>
    <submittedName>
        <fullName evidence="2">Uncharacterized protein</fullName>
    </submittedName>
</protein>
<dbReference type="AlphaFoldDB" id="A0A8K0J257"/>
<keyword evidence="3" id="KW-1185">Reference proteome</keyword>
<evidence type="ECO:0000256" key="1">
    <source>
        <dbReference type="SAM" id="Phobius"/>
    </source>
</evidence>
<gene>
    <name evidence="2" type="ORF">E4U42_008103</name>
</gene>
<evidence type="ECO:0000313" key="3">
    <source>
        <dbReference type="Proteomes" id="UP000811619"/>
    </source>
</evidence>
<accession>A0A8K0J257</accession>
<keyword evidence="1" id="KW-1133">Transmembrane helix</keyword>
<dbReference type="Proteomes" id="UP000811619">
    <property type="component" value="Unassembled WGS sequence"/>
</dbReference>
<comment type="caution">
    <text evidence="2">The sequence shown here is derived from an EMBL/GenBank/DDBJ whole genome shotgun (WGS) entry which is preliminary data.</text>
</comment>
<keyword evidence="1" id="KW-0812">Transmembrane</keyword>
<keyword evidence="1" id="KW-0472">Membrane</keyword>
<evidence type="ECO:0000313" key="2">
    <source>
        <dbReference type="EMBL" id="KAG5915369.1"/>
    </source>
</evidence>
<dbReference type="EMBL" id="SRPY01000992">
    <property type="protein sequence ID" value="KAG5915369.1"/>
    <property type="molecule type" value="Genomic_DNA"/>
</dbReference>
<name>A0A8K0J257_9HYPO</name>